<organism evidence="1 2">
    <name type="scientific">Streptacidiphilus pinicola</name>
    <dbReference type="NCBI Taxonomy" id="2219663"/>
    <lineage>
        <taxon>Bacteria</taxon>
        <taxon>Bacillati</taxon>
        <taxon>Actinomycetota</taxon>
        <taxon>Actinomycetes</taxon>
        <taxon>Kitasatosporales</taxon>
        <taxon>Streptomycetaceae</taxon>
        <taxon>Streptacidiphilus</taxon>
    </lineage>
</organism>
<name>A0A2X0KA47_9ACTN</name>
<gene>
    <name evidence="1" type="ORF">DN069_19655</name>
</gene>
<accession>A0A2X0KA47</accession>
<proteinExistence type="predicted"/>
<comment type="caution">
    <text evidence="1">The sequence shown here is derived from an EMBL/GenBank/DDBJ whole genome shotgun (WGS) entry which is preliminary data.</text>
</comment>
<keyword evidence="2" id="KW-1185">Reference proteome</keyword>
<protein>
    <submittedName>
        <fullName evidence="1">Uncharacterized protein</fullName>
    </submittedName>
</protein>
<dbReference type="OrthoDB" id="3854649at2"/>
<dbReference type="RefSeq" id="WP_111502563.1">
    <property type="nucleotide sequence ID" value="NZ_QKYN01000074.1"/>
</dbReference>
<evidence type="ECO:0000313" key="2">
    <source>
        <dbReference type="Proteomes" id="UP000248889"/>
    </source>
</evidence>
<sequence length="86" mass="9631">MIFELKAEYGFASVDTEIHLWHLVREGGSVALCERTMTVDSRTRSSADLRDIFPERLCPACRQRYCELLPSMTHPAPAAPVAHSKG</sequence>
<dbReference type="AlphaFoldDB" id="A0A2X0KA47"/>
<reference evidence="1 2" key="1">
    <citation type="submission" date="2018-06" db="EMBL/GenBank/DDBJ databases">
        <title>Streptacidiphilus pinicola sp. nov., isolated from pine grove soil.</title>
        <authorList>
            <person name="Roh S.G."/>
            <person name="Park S."/>
            <person name="Kim M.-K."/>
            <person name="Yun B.-R."/>
            <person name="Park J."/>
            <person name="Kim M.J."/>
            <person name="Kim Y.S."/>
            <person name="Kim S.B."/>
        </authorList>
    </citation>
    <scope>NUCLEOTIDE SEQUENCE [LARGE SCALE GENOMIC DNA]</scope>
    <source>
        <strain evidence="1 2">MMS16-CNU450</strain>
    </source>
</reference>
<dbReference type="EMBL" id="QKYN01000074">
    <property type="protein sequence ID" value="RAG83970.1"/>
    <property type="molecule type" value="Genomic_DNA"/>
</dbReference>
<dbReference type="Proteomes" id="UP000248889">
    <property type="component" value="Unassembled WGS sequence"/>
</dbReference>
<evidence type="ECO:0000313" key="1">
    <source>
        <dbReference type="EMBL" id="RAG83970.1"/>
    </source>
</evidence>